<dbReference type="InterPro" id="IPR002509">
    <property type="entry name" value="NODB_dom"/>
</dbReference>
<evidence type="ECO:0000313" key="11">
    <source>
        <dbReference type="EMBL" id="MDO6416473.1"/>
    </source>
</evidence>
<evidence type="ECO:0000256" key="4">
    <source>
        <dbReference type="ARBA" id="ARBA00020071"/>
    </source>
</evidence>
<dbReference type="PANTHER" id="PTHR43630">
    <property type="entry name" value="POLY-BETA-1,6-N-ACETYL-D-GLUCOSAMINE SYNTHASE"/>
    <property type="match status" value="1"/>
</dbReference>
<comment type="similarity">
    <text evidence="3">Belongs to the polysaccharide deacetylase family.</text>
</comment>
<dbReference type="InterPro" id="IPR001223">
    <property type="entry name" value="Glyco_hydro18_cat"/>
</dbReference>
<keyword evidence="8" id="KW-0812">Transmembrane</keyword>
<dbReference type="GO" id="GO:0016757">
    <property type="term" value="F:glycosyltransferase activity"/>
    <property type="evidence" value="ECO:0007669"/>
    <property type="project" value="UniProtKB-KW"/>
</dbReference>
<keyword evidence="6 11" id="KW-0808">Transferase</keyword>
<reference evidence="11" key="1">
    <citation type="submission" date="2023-07" db="EMBL/GenBank/DDBJ databases">
        <authorList>
            <person name="Kim M."/>
        </authorList>
    </citation>
    <scope>NUCLEOTIDE SEQUENCE</scope>
    <source>
        <strain evidence="11">BIUV-7</strain>
    </source>
</reference>
<evidence type="ECO:0000259" key="10">
    <source>
        <dbReference type="PROSITE" id="PS51910"/>
    </source>
</evidence>
<feature type="domain" description="NodB homology" evidence="9">
    <location>
        <begin position="469"/>
        <end position="669"/>
    </location>
</feature>
<proteinExistence type="inferred from homology"/>
<dbReference type="Pfam" id="PF01522">
    <property type="entry name" value="Polysacc_deac_1"/>
    <property type="match status" value="1"/>
</dbReference>
<comment type="similarity">
    <text evidence="2">Belongs to the glycosyltransferase 2 family.</text>
</comment>
<dbReference type="SUPFAM" id="SSF88713">
    <property type="entry name" value="Glycoside hydrolase/deacetylase"/>
    <property type="match status" value="1"/>
</dbReference>
<feature type="transmembrane region" description="Helical" evidence="8">
    <location>
        <begin position="713"/>
        <end position="734"/>
    </location>
</feature>
<gene>
    <name evidence="11" type="ORF">Q4F19_18970</name>
</gene>
<dbReference type="Proteomes" id="UP001169764">
    <property type="component" value="Unassembled WGS sequence"/>
</dbReference>
<keyword evidence="8" id="KW-0472">Membrane</keyword>
<evidence type="ECO:0000256" key="2">
    <source>
        <dbReference type="ARBA" id="ARBA00006739"/>
    </source>
</evidence>
<evidence type="ECO:0000313" key="12">
    <source>
        <dbReference type="Proteomes" id="UP001169764"/>
    </source>
</evidence>
<evidence type="ECO:0000256" key="1">
    <source>
        <dbReference type="ARBA" id="ARBA00003236"/>
    </source>
</evidence>
<dbReference type="Pfam" id="PF00704">
    <property type="entry name" value="Glyco_hydro_18"/>
    <property type="match status" value="1"/>
</dbReference>
<comment type="function">
    <text evidence="1">Is involved in generating a small heat-stable compound (Nod), an acylated oligomer of N-acetylglucosamine, that stimulates mitosis in various plant protoplasts.</text>
</comment>
<dbReference type="Pfam" id="PF13641">
    <property type="entry name" value="Glyco_tranf_2_3"/>
    <property type="match status" value="1"/>
</dbReference>
<feature type="domain" description="GH18" evidence="10">
    <location>
        <begin position="96"/>
        <end position="403"/>
    </location>
</feature>
<dbReference type="SMART" id="SM00636">
    <property type="entry name" value="Glyco_18"/>
    <property type="match status" value="1"/>
</dbReference>
<dbReference type="InterPro" id="IPR029070">
    <property type="entry name" value="Chitinase_insertion_sf"/>
</dbReference>
<accession>A0ABT8YF79</accession>
<feature type="transmembrane region" description="Helical" evidence="8">
    <location>
        <begin position="1048"/>
        <end position="1067"/>
    </location>
</feature>
<name>A0ABT8YF79_9SPHN</name>
<dbReference type="Gene3D" id="3.90.550.10">
    <property type="entry name" value="Spore Coat Polysaccharide Biosynthesis Protein SpsA, Chain A"/>
    <property type="match status" value="1"/>
</dbReference>
<protein>
    <recommendedName>
        <fullName evidence="4">Chitooligosaccharide deacetylase</fullName>
    </recommendedName>
    <alternativeName>
        <fullName evidence="7">Nodulation protein B</fullName>
    </alternativeName>
</protein>
<dbReference type="EMBL" id="JAUOTP010000010">
    <property type="protein sequence ID" value="MDO6416473.1"/>
    <property type="molecule type" value="Genomic_DNA"/>
</dbReference>
<dbReference type="CDD" id="cd10962">
    <property type="entry name" value="CE4_GT2-like"/>
    <property type="match status" value="1"/>
</dbReference>
<dbReference type="CDD" id="cd06423">
    <property type="entry name" value="CESA_like"/>
    <property type="match status" value="1"/>
</dbReference>
<dbReference type="Gene3D" id="3.10.50.10">
    <property type="match status" value="1"/>
</dbReference>
<dbReference type="InterPro" id="IPR017853">
    <property type="entry name" value="GH"/>
</dbReference>
<dbReference type="PANTHER" id="PTHR43630:SF1">
    <property type="entry name" value="POLY-BETA-1,6-N-ACETYL-D-GLUCOSAMINE SYNTHASE"/>
    <property type="match status" value="1"/>
</dbReference>
<evidence type="ECO:0000256" key="7">
    <source>
        <dbReference type="ARBA" id="ARBA00032976"/>
    </source>
</evidence>
<dbReference type="InterPro" id="IPR029044">
    <property type="entry name" value="Nucleotide-diphossugar_trans"/>
</dbReference>
<dbReference type="Gene3D" id="3.20.20.370">
    <property type="entry name" value="Glycoside hydrolase/deacetylase"/>
    <property type="match status" value="1"/>
</dbReference>
<dbReference type="SUPFAM" id="SSF51445">
    <property type="entry name" value="(Trans)glycosidases"/>
    <property type="match status" value="1"/>
</dbReference>
<evidence type="ECO:0000256" key="3">
    <source>
        <dbReference type="ARBA" id="ARBA00010973"/>
    </source>
</evidence>
<evidence type="ECO:0000256" key="8">
    <source>
        <dbReference type="SAM" id="Phobius"/>
    </source>
</evidence>
<dbReference type="InterPro" id="IPR011330">
    <property type="entry name" value="Glyco_hydro/deAcase_b/a-brl"/>
</dbReference>
<feature type="transmembrane region" description="Helical" evidence="8">
    <location>
        <begin position="1003"/>
        <end position="1028"/>
    </location>
</feature>
<feature type="transmembrane region" description="Helical" evidence="8">
    <location>
        <begin position="20"/>
        <end position="40"/>
    </location>
</feature>
<dbReference type="SUPFAM" id="SSF53448">
    <property type="entry name" value="Nucleotide-diphospho-sugar transferases"/>
    <property type="match status" value="1"/>
</dbReference>
<dbReference type="InterPro" id="IPR011583">
    <property type="entry name" value="Chitinase_II/V-like_cat"/>
</dbReference>
<evidence type="ECO:0000256" key="6">
    <source>
        <dbReference type="ARBA" id="ARBA00022679"/>
    </source>
</evidence>
<keyword evidence="8" id="KW-1133">Transmembrane helix</keyword>
<comment type="caution">
    <text evidence="11">The sequence shown here is derived from an EMBL/GenBank/DDBJ whole genome shotgun (WGS) entry which is preliminary data.</text>
</comment>
<dbReference type="Gene3D" id="3.20.20.80">
    <property type="entry name" value="Glycosidases"/>
    <property type="match status" value="1"/>
</dbReference>
<keyword evidence="5 11" id="KW-0328">Glycosyltransferase</keyword>
<dbReference type="RefSeq" id="WP_303546037.1">
    <property type="nucleotide sequence ID" value="NZ_JAUOTP010000010.1"/>
</dbReference>
<organism evidence="11 12">
    <name type="scientific">Sphingomonas natans</name>
    <dbReference type="NCBI Taxonomy" id="3063330"/>
    <lineage>
        <taxon>Bacteria</taxon>
        <taxon>Pseudomonadati</taxon>
        <taxon>Pseudomonadota</taxon>
        <taxon>Alphaproteobacteria</taxon>
        <taxon>Sphingomonadales</taxon>
        <taxon>Sphingomonadaceae</taxon>
        <taxon>Sphingomonas</taxon>
    </lineage>
</organism>
<evidence type="ECO:0000256" key="5">
    <source>
        <dbReference type="ARBA" id="ARBA00022676"/>
    </source>
</evidence>
<evidence type="ECO:0000259" key="9">
    <source>
        <dbReference type="PROSITE" id="PS51677"/>
    </source>
</evidence>
<dbReference type="PROSITE" id="PS51910">
    <property type="entry name" value="GH18_2"/>
    <property type="match status" value="1"/>
</dbReference>
<keyword evidence="12" id="KW-1185">Reference proteome</keyword>
<sequence length="1122" mass="122774">MEAPVFYDPSGKRRRWALRLLWAFIVIVALAAIGFAVTILNVPSPDPLKLGIERQQPRSLNAQVARIRRSVDKRVRGVQNWLPGAPKPGTVPRGRQTVVGFYVPWDDASRASLSAHIGEMDWLVPVLANVTGPNHDFAYKPDLRLRAVLQTSQHRPIILPLVQNVSDEQWDGAGMAALLHDPAQRARFLDRVAAMMRAENAGGVCFDIEELPERAQADYRTLLDEANKRFGALLVTAAVPVDDDSWNLKAYAKVADKLFLMAYDQHVPGGPAGPVAAQPWFVERIRRNIAAIGPDKAIVAIGSYAYDWPDGGTNADTMTDERAWLIAHDNNVVTHFDAASGNATFDYHDDDGTLRHVWMLDAASGWNQMLATKMAGAFGVALWRLGGEDPGIWDAFAALRRGNRPPGFGQVVSIGNTDVQGNGEVLRIAAVPTPGFRTATADDKGLIRDEHYSAYPTPYVVARTGYKSKQIALTFDDGPDAVWTPQILDILEAKKVPATFFVVGENALAHPFLLDRILAGGSEIGNHTYTHPNLALVSQRGTRIELNTTQRLLEAYTGRSMRLFRAPYFGDAEPTTVDELGPALLAQKQGYAIVGLHADSEDWTRPGVQAIIDNTIEAVESGEDEAKNGDPNKSANVVLLHDSGGDRAQTVAALPAIIDGLRARGYTLVPVSQLAGLTRAQVNPTISGSDLIAVRFDVAIFLVLAGLNATLKFLFFVAIFVGTFRAILLAFLAVRSNAKANRPVPPEIDPERFVSVLIPAFNEARVIEASVRRVLESEQIGLEVIVIDDGSTDGTSAIVEAAFAGDPRVRLLTLANGGKARALNRGLELATGEIIVALDADTQFEPLTMARLSRWFADPALGAVAGNAKVGNRINIVTRWQAVEYVTAQNLERRALSRFDAITVVPGAVGAWRRSALDSVGGYPHDTLAEDQDLTIAIQRHGWHVRYDIDAVAWTEAPESFGALAKQRFRWAFGTLQCLWKHRRILVERKPAGLALVGIPQAWLFQIGFALISPLIDLALGISIVSTFLRVQQHGWAQTQSDVLRMGVYWIGFTAIDAICGWIAYRLEGREKRFPLFLLLAQRFVYRQIMYSVVVRAVAAAIRGPWVGWGKLERSGRVTSSS</sequence>
<dbReference type="PROSITE" id="PS51677">
    <property type="entry name" value="NODB"/>
    <property type="match status" value="1"/>
</dbReference>